<dbReference type="Pfam" id="PF19610">
    <property type="entry name" value="DUF6115"/>
    <property type="match status" value="1"/>
</dbReference>
<name>A0ABW2EG93_9BACI</name>
<keyword evidence="2" id="KW-1133">Transmembrane helix</keyword>
<evidence type="ECO:0000313" key="3">
    <source>
        <dbReference type="EMBL" id="MFC7061183.1"/>
    </source>
</evidence>
<feature type="transmembrane region" description="Helical" evidence="2">
    <location>
        <begin position="6"/>
        <end position="27"/>
    </location>
</feature>
<feature type="compositionally biased region" description="Basic and acidic residues" evidence="1">
    <location>
        <begin position="64"/>
        <end position="91"/>
    </location>
</feature>
<comment type="caution">
    <text evidence="3">The sequence shown here is derived from an EMBL/GenBank/DDBJ whole genome shotgun (WGS) entry which is preliminary data.</text>
</comment>
<dbReference type="EMBL" id="JBHSZV010000013">
    <property type="protein sequence ID" value="MFC7061183.1"/>
    <property type="molecule type" value="Genomic_DNA"/>
</dbReference>
<gene>
    <name evidence="3" type="ORF">ACFQIC_04850</name>
</gene>
<sequence length="148" mass="16953">MVYFLLVISFIVDGVLIIGLITLLTRVKKAEELELRQKEVAGEIEDLFSSYLLEIKEENRRLESKIDQQYSREAEKEPVRSAEEDSEENKKAVYTPPQPVETDGTYEPSIHSKIITLYKNGDSVDTVAKKLSMGKTEVELIVKFQEKN</sequence>
<feature type="region of interest" description="Disordered" evidence="1">
    <location>
        <begin position="64"/>
        <end position="106"/>
    </location>
</feature>
<protein>
    <submittedName>
        <fullName evidence="3">DUF6115 domain-containing protein</fullName>
    </submittedName>
</protein>
<keyword evidence="2" id="KW-0812">Transmembrane</keyword>
<organism evidence="3 4">
    <name type="scientific">Halobacillus seohaensis</name>
    <dbReference type="NCBI Taxonomy" id="447421"/>
    <lineage>
        <taxon>Bacteria</taxon>
        <taxon>Bacillati</taxon>
        <taxon>Bacillota</taxon>
        <taxon>Bacilli</taxon>
        <taxon>Bacillales</taxon>
        <taxon>Bacillaceae</taxon>
        <taxon>Halobacillus</taxon>
    </lineage>
</organism>
<proteinExistence type="predicted"/>
<evidence type="ECO:0000256" key="1">
    <source>
        <dbReference type="SAM" id="MobiDB-lite"/>
    </source>
</evidence>
<dbReference type="Proteomes" id="UP001596410">
    <property type="component" value="Unassembled WGS sequence"/>
</dbReference>
<accession>A0ABW2EG93</accession>
<evidence type="ECO:0000256" key="2">
    <source>
        <dbReference type="SAM" id="Phobius"/>
    </source>
</evidence>
<keyword evidence="4" id="KW-1185">Reference proteome</keyword>
<dbReference type="InterPro" id="IPR046118">
    <property type="entry name" value="DUF6115"/>
</dbReference>
<keyword evidence="2" id="KW-0472">Membrane</keyword>
<dbReference type="RefSeq" id="WP_204707794.1">
    <property type="nucleotide sequence ID" value="NZ_JBHSZV010000013.1"/>
</dbReference>
<evidence type="ECO:0000313" key="4">
    <source>
        <dbReference type="Proteomes" id="UP001596410"/>
    </source>
</evidence>
<reference evidence="4" key="1">
    <citation type="journal article" date="2019" name="Int. J. Syst. Evol. Microbiol.">
        <title>The Global Catalogue of Microorganisms (GCM) 10K type strain sequencing project: providing services to taxonomists for standard genome sequencing and annotation.</title>
        <authorList>
            <consortium name="The Broad Institute Genomics Platform"/>
            <consortium name="The Broad Institute Genome Sequencing Center for Infectious Disease"/>
            <person name="Wu L."/>
            <person name="Ma J."/>
        </authorList>
    </citation>
    <scope>NUCLEOTIDE SEQUENCE [LARGE SCALE GENOMIC DNA]</scope>
    <source>
        <strain evidence="4">CGMCC 4.1621</strain>
    </source>
</reference>